<evidence type="ECO:0000313" key="2">
    <source>
        <dbReference type="Proteomes" id="UP000823893"/>
    </source>
</evidence>
<comment type="caution">
    <text evidence="1">The sequence shown here is derived from an EMBL/GenBank/DDBJ whole genome shotgun (WGS) entry which is preliminary data.</text>
</comment>
<reference evidence="1" key="1">
    <citation type="journal article" date="2021" name="PeerJ">
        <title>Extensive microbial diversity within the chicken gut microbiome revealed by metagenomics and culture.</title>
        <authorList>
            <person name="Gilroy R."/>
            <person name="Ravi A."/>
            <person name="Getino M."/>
            <person name="Pursley I."/>
            <person name="Horton D.L."/>
            <person name="Alikhan N.F."/>
            <person name="Baker D."/>
            <person name="Gharbi K."/>
            <person name="Hall N."/>
            <person name="Watson M."/>
            <person name="Adriaenssens E.M."/>
            <person name="Foster-Nyarko E."/>
            <person name="Jarju S."/>
            <person name="Secka A."/>
            <person name="Antonio M."/>
            <person name="Oren A."/>
            <person name="Chaudhuri R.R."/>
            <person name="La Ragione R."/>
            <person name="Hildebrand F."/>
            <person name="Pallen M.J."/>
        </authorList>
    </citation>
    <scope>NUCLEOTIDE SEQUENCE</scope>
    <source>
        <strain evidence="1">ChiSxjej6B18-287</strain>
    </source>
</reference>
<reference evidence="1" key="2">
    <citation type="submission" date="2021-04" db="EMBL/GenBank/DDBJ databases">
        <authorList>
            <person name="Gilroy R."/>
        </authorList>
    </citation>
    <scope>NUCLEOTIDE SEQUENCE</scope>
    <source>
        <strain evidence="1">ChiSxjej6B18-287</strain>
    </source>
</reference>
<dbReference type="EMBL" id="DWWV01000201">
    <property type="protein sequence ID" value="HJC12014.1"/>
    <property type="molecule type" value="Genomic_DNA"/>
</dbReference>
<dbReference type="Proteomes" id="UP000823893">
    <property type="component" value="Unassembled WGS sequence"/>
</dbReference>
<protein>
    <submittedName>
        <fullName evidence="1">Uncharacterized protein</fullName>
    </submittedName>
</protein>
<accession>A0A9D2SLW5</accession>
<sequence length="47" mass="5733">MRDLYEVFNDLNLEEEKDLEVMNDLPIMKNNHDMLVMAFSFHKFKVK</sequence>
<dbReference type="AlphaFoldDB" id="A0A9D2SLW5"/>
<name>A0A9D2SLW5_9FIRM</name>
<proteinExistence type="predicted"/>
<gene>
    <name evidence="1" type="ORF">H9935_14680</name>
</gene>
<organism evidence="1 2">
    <name type="scientific">Candidatus Blautia merdigallinarum</name>
    <dbReference type="NCBI Taxonomy" id="2838495"/>
    <lineage>
        <taxon>Bacteria</taxon>
        <taxon>Bacillati</taxon>
        <taxon>Bacillota</taxon>
        <taxon>Clostridia</taxon>
        <taxon>Lachnospirales</taxon>
        <taxon>Lachnospiraceae</taxon>
        <taxon>Blautia</taxon>
    </lineage>
</organism>
<evidence type="ECO:0000313" key="1">
    <source>
        <dbReference type="EMBL" id="HJC12014.1"/>
    </source>
</evidence>